<keyword evidence="1" id="KW-0812">Transmembrane</keyword>
<dbReference type="AlphaFoldDB" id="A0A0F4YP63"/>
<dbReference type="PANTHER" id="PTHR38794:SF1">
    <property type="entry name" value="INTEGRAL MEMBRANE PROTEIN"/>
    <property type="match status" value="1"/>
</dbReference>
<keyword evidence="3" id="KW-1185">Reference proteome</keyword>
<organism evidence="2 3">
    <name type="scientific">Rasamsonia emersonii (strain ATCC 16479 / CBS 393.64 / IMI 116815)</name>
    <dbReference type="NCBI Taxonomy" id="1408163"/>
    <lineage>
        <taxon>Eukaryota</taxon>
        <taxon>Fungi</taxon>
        <taxon>Dikarya</taxon>
        <taxon>Ascomycota</taxon>
        <taxon>Pezizomycotina</taxon>
        <taxon>Eurotiomycetes</taxon>
        <taxon>Eurotiomycetidae</taxon>
        <taxon>Eurotiales</taxon>
        <taxon>Trichocomaceae</taxon>
        <taxon>Rasamsonia</taxon>
    </lineage>
</organism>
<dbReference type="Proteomes" id="UP000053958">
    <property type="component" value="Unassembled WGS sequence"/>
</dbReference>
<evidence type="ECO:0000313" key="2">
    <source>
        <dbReference type="EMBL" id="KKA20062.1"/>
    </source>
</evidence>
<evidence type="ECO:0008006" key="4">
    <source>
        <dbReference type="Google" id="ProtNLM"/>
    </source>
</evidence>
<dbReference type="GeneID" id="25318260"/>
<evidence type="ECO:0000256" key="1">
    <source>
        <dbReference type="SAM" id="Phobius"/>
    </source>
</evidence>
<gene>
    <name evidence="2" type="ORF">T310_5940</name>
</gene>
<name>A0A0F4YP63_RASE3</name>
<feature type="transmembrane region" description="Helical" evidence="1">
    <location>
        <begin position="163"/>
        <end position="179"/>
    </location>
</feature>
<dbReference type="RefSeq" id="XP_013326674.1">
    <property type="nucleotide sequence ID" value="XM_013471220.1"/>
</dbReference>
<feature type="transmembrane region" description="Helical" evidence="1">
    <location>
        <begin position="46"/>
        <end position="68"/>
    </location>
</feature>
<dbReference type="EMBL" id="LASV01000294">
    <property type="protein sequence ID" value="KKA20062.1"/>
    <property type="molecule type" value="Genomic_DNA"/>
</dbReference>
<dbReference type="PANTHER" id="PTHR38794">
    <property type="entry name" value="INTEGRAL MEMBRANE PROTEIN"/>
    <property type="match status" value="1"/>
</dbReference>
<accession>A0A0F4YP63</accession>
<evidence type="ECO:0000313" key="3">
    <source>
        <dbReference type="Proteomes" id="UP000053958"/>
    </source>
</evidence>
<feature type="transmembrane region" description="Helical" evidence="1">
    <location>
        <begin position="12"/>
        <end position="34"/>
    </location>
</feature>
<reference evidence="2 3" key="1">
    <citation type="submission" date="2015-04" db="EMBL/GenBank/DDBJ databases">
        <authorList>
            <person name="Heijne W.H."/>
            <person name="Fedorova N.D."/>
            <person name="Nierman W.C."/>
            <person name="Vollebregt A.W."/>
            <person name="Zhao Z."/>
            <person name="Wu L."/>
            <person name="Kumar M."/>
            <person name="Stam H."/>
            <person name="van den Berg M.A."/>
            <person name="Pel H.J."/>
        </authorList>
    </citation>
    <scope>NUCLEOTIDE SEQUENCE [LARGE SCALE GENOMIC DNA]</scope>
    <source>
        <strain evidence="2 3">CBS 393.64</strain>
    </source>
</reference>
<proteinExistence type="predicted"/>
<dbReference type="OrthoDB" id="3918601at2759"/>
<keyword evidence="1" id="KW-1133">Transmembrane helix</keyword>
<keyword evidence="1" id="KW-0472">Membrane</keyword>
<comment type="caution">
    <text evidence="2">The sequence shown here is derived from an EMBL/GenBank/DDBJ whole genome shotgun (WGS) entry which is preliminary data.</text>
</comment>
<protein>
    <recommendedName>
        <fullName evidence="4">Integral membrane protein</fullName>
    </recommendedName>
</protein>
<sequence length="400" mass="44614">MNIVAADNRTPIVNVLTWFLLTAAVLSVITRLGTKYFIRGRLSPDDYIICVSLLFCALQSICVSVATGNRYGQPIDRMSADQINAVLKPVPVQAVRHHVRQDGRFRLLRAQDLVGADGPAGRLGPDVRVCGRIAVPASADVGLYQSPVFQQGRRWHNRCAPRLLADWTVIVAIVCALVYRNRTIIAPDPMFDTWPVAVCVQVVQSLSIATACSPQFKPFLESLQSSGLRLYELPNRKNRTDSDSRYPRTIGSASMVDRHERALELNLSPQPAATRTVVTAAQQDCDANSQSSQAQIIRETRTWAITEQREQRHSVAGVSDTSAQGIDQMALMYGYEYVMDNAMIPDVYEYNVPSDLKIVKCSYMYSVLSSSSYYSYLIGQPLWELQPGNLVESLEDRHLR</sequence>